<dbReference type="AlphaFoldDB" id="A0A062XW10"/>
<accession>A0A062XW10</accession>
<comment type="caution">
    <text evidence="1">The sequence shown here is derived from an EMBL/GenBank/DDBJ whole genome shotgun (WGS) entry which is preliminary data.</text>
</comment>
<reference evidence="1 2" key="1">
    <citation type="submission" date="2014-04" db="EMBL/GenBank/DDBJ databases">
        <title>The Genome Sequence of Thermoanaerobaculum aquaticum MP-01, The First Cultivated Group 23 Acidobacterium.</title>
        <authorList>
            <person name="Stamps B.W."/>
            <person name="Losey N.A."/>
            <person name="Lawson P.A."/>
            <person name="Stevenson B.S."/>
        </authorList>
    </citation>
    <scope>NUCLEOTIDE SEQUENCE [LARGE SCALE GENOMIC DNA]</scope>
    <source>
        <strain evidence="1 2">MP-01</strain>
    </source>
</reference>
<evidence type="ECO:0000313" key="2">
    <source>
        <dbReference type="Proteomes" id="UP000027284"/>
    </source>
</evidence>
<sequence>MRVKNRSLQQKNGVFDPTNPDDGFFTVVPNVEDLQVAYFFRDGTVRNDRPPQDCTWATNCVPVQDPAFGPAGTLPETHAANVIGLRITLTARSSQEVPVVQEPSARFRQPVAENHDPGAAQDRFYRYQNSVFVLLRNRTPRA</sequence>
<name>A0A062XW10_9BACT</name>
<dbReference type="EMBL" id="JMFG01000001">
    <property type="protein sequence ID" value="KDA55043.1"/>
    <property type="molecule type" value="Genomic_DNA"/>
</dbReference>
<evidence type="ECO:0000313" key="1">
    <source>
        <dbReference type="EMBL" id="KDA55043.1"/>
    </source>
</evidence>
<dbReference type="Proteomes" id="UP000027284">
    <property type="component" value="Unassembled WGS sequence"/>
</dbReference>
<keyword evidence="2" id="KW-1185">Reference proteome</keyword>
<proteinExistence type="predicted"/>
<protein>
    <submittedName>
        <fullName evidence="1">Uncharacterized protein</fullName>
    </submittedName>
</protein>
<gene>
    <name evidence="1" type="ORF">EG19_00015</name>
</gene>
<organism evidence="1 2">
    <name type="scientific">Thermoanaerobaculum aquaticum</name>
    <dbReference type="NCBI Taxonomy" id="1312852"/>
    <lineage>
        <taxon>Bacteria</taxon>
        <taxon>Pseudomonadati</taxon>
        <taxon>Acidobacteriota</taxon>
        <taxon>Thermoanaerobaculia</taxon>
        <taxon>Thermoanaerobaculales</taxon>
        <taxon>Thermoanaerobaculaceae</taxon>
        <taxon>Thermoanaerobaculum</taxon>
    </lineage>
</organism>